<dbReference type="Proteomes" id="UP000474024">
    <property type="component" value="Unassembled WGS sequence"/>
</dbReference>
<dbReference type="PANTHER" id="PTHR47053:SF1">
    <property type="entry name" value="MUREIN DD-ENDOPEPTIDASE MEPH-RELATED"/>
    <property type="match status" value="1"/>
</dbReference>
<accession>A0A6L5YT87</accession>
<comment type="caution">
    <text evidence="9">The sequence shown here is derived from an EMBL/GenBank/DDBJ whole genome shotgun (WGS) entry which is preliminary data.</text>
</comment>
<evidence type="ECO:0000256" key="3">
    <source>
        <dbReference type="ARBA" id="ARBA00022801"/>
    </source>
</evidence>
<organism evidence="9 10">
    <name type="scientific">Roseburia porci</name>
    <dbReference type="NCBI Taxonomy" id="2605790"/>
    <lineage>
        <taxon>Bacteria</taxon>
        <taxon>Bacillati</taxon>
        <taxon>Bacillota</taxon>
        <taxon>Clostridia</taxon>
        <taxon>Lachnospirales</taxon>
        <taxon>Lachnospiraceae</taxon>
        <taxon>Roseburia</taxon>
    </lineage>
</organism>
<evidence type="ECO:0000259" key="7">
    <source>
        <dbReference type="PROSITE" id="PS51781"/>
    </source>
</evidence>
<sequence>MLLTVFAYVNQNPDTNYDKNVTAIVAEEEPGTVSVQENETNPVTAAEENGDSEATEQAQTTENSESTESTEQSEAVDGQAVAEAQAQSDDVAADAPTESVDTEQNEFANTAIAQVDDYVNIRSEASEDGEILGKLYNNSIGTVNGEENGWYQITSGSVTGYVKSEYVVVGDAALIQSAGTRYATVNTTTLFVRSEPTTESKVIYMLPEGDDLVALDESNDGWVKVSTEAGEGYVSSEFVNMSTVYVEAESKAEEEARLAAEEAKRKAADAAAAAVTGSSSKSSGSSSSSSSSASSNGQAVVSYASQFLGNPYVYGGTSLTNGTDCSGFVMGVYAHFGVGLSHSSSSMRSAGYGVSVSDMQPGDIVCYSGHVGIYAGGGSIINAATESTGITYTNVNYAPILAVRRIF</sequence>
<evidence type="ECO:0000259" key="8">
    <source>
        <dbReference type="PROSITE" id="PS51935"/>
    </source>
</evidence>
<keyword evidence="4" id="KW-0788">Thiol protease</keyword>
<keyword evidence="5" id="KW-0175">Coiled coil</keyword>
<dbReference type="PROSITE" id="PS51935">
    <property type="entry name" value="NLPC_P60"/>
    <property type="match status" value="1"/>
</dbReference>
<feature type="region of interest" description="Disordered" evidence="6">
    <location>
        <begin position="28"/>
        <end position="104"/>
    </location>
</feature>
<dbReference type="GO" id="GO:0008234">
    <property type="term" value="F:cysteine-type peptidase activity"/>
    <property type="evidence" value="ECO:0007669"/>
    <property type="project" value="UniProtKB-KW"/>
</dbReference>
<proteinExistence type="inferred from homology"/>
<feature type="domain" description="SH3b" evidence="7">
    <location>
        <begin position="108"/>
        <end position="171"/>
    </location>
</feature>
<evidence type="ECO:0000256" key="1">
    <source>
        <dbReference type="ARBA" id="ARBA00007074"/>
    </source>
</evidence>
<dbReference type="Gene3D" id="3.90.1720.10">
    <property type="entry name" value="endopeptidase domain like (from Nostoc punctiforme)"/>
    <property type="match status" value="1"/>
</dbReference>
<protein>
    <submittedName>
        <fullName evidence="9">SH3 domain-containing protein</fullName>
    </submittedName>
</protein>
<dbReference type="InterPro" id="IPR000064">
    <property type="entry name" value="NLP_P60_dom"/>
</dbReference>
<keyword evidence="3" id="KW-0378">Hydrolase</keyword>
<comment type="similarity">
    <text evidence="1">Belongs to the peptidase C40 family.</text>
</comment>
<evidence type="ECO:0000256" key="6">
    <source>
        <dbReference type="SAM" id="MobiDB-lite"/>
    </source>
</evidence>
<name>A0A6L5YT87_9FIRM</name>
<gene>
    <name evidence="9" type="ORF">FYJ75_11110</name>
</gene>
<dbReference type="InterPro" id="IPR038765">
    <property type="entry name" value="Papain-like_cys_pep_sf"/>
</dbReference>
<evidence type="ECO:0000256" key="2">
    <source>
        <dbReference type="ARBA" id="ARBA00022670"/>
    </source>
</evidence>
<feature type="coiled-coil region" evidence="5">
    <location>
        <begin position="246"/>
        <end position="273"/>
    </location>
</feature>
<dbReference type="AlphaFoldDB" id="A0A6L5YT87"/>
<dbReference type="Gene3D" id="2.30.30.40">
    <property type="entry name" value="SH3 Domains"/>
    <property type="match status" value="2"/>
</dbReference>
<evidence type="ECO:0000256" key="5">
    <source>
        <dbReference type="SAM" id="Coils"/>
    </source>
</evidence>
<evidence type="ECO:0000313" key="10">
    <source>
        <dbReference type="Proteomes" id="UP000474024"/>
    </source>
</evidence>
<feature type="compositionally biased region" description="Polar residues" evidence="6">
    <location>
        <begin position="33"/>
        <end position="43"/>
    </location>
</feature>
<dbReference type="GO" id="GO:0006508">
    <property type="term" value="P:proteolysis"/>
    <property type="evidence" value="ECO:0007669"/>
    <property type="project" value="UniProtKB-KW"/>
</dbReference>
<dbReference type="Pfam" id="PF00877">
    <property type="entry name" value="NLPC_P60"/>
    <property type="match status" value="1"/>
</dbReference>
<evidence type="ECO:0000256" key="4">
    <source>
        <dbReference type="ARBA" id="ARBA00022807"/>
    </source>
</evidence>
<dbReference type="InterPro" id="IPR051202">
    <property type="entry name" value="Peptidase_C40"/>
</dbReference>
<dbReference type="PROSITE" id="PS51781">
    <property type="entry name" value="SH3B"/>
    <property type="match status" value="2"/>
</dbReference>
<feature type="domain" description="NlpC/P60" evidence="8">
    <location>
        <begin position="294"/>
        <end position="407"/>
    </location>
</feature>
<dbReference type="InterPro" id="IPR003646">
    <property type="entry name" value="SH3-like_bac-type"/>
</dbReference>
<feature type="domain" description="SH3b" evidence="7">
    <location>
        <begin position="180"/>
        <end position="243"/>
    </location>
</feature>
<feature type="compositionally biased region" description="Low complexity" evidence="6">
    <location>
        <begin position="55"/>
        <end position="95"/>
    </location>
</feature>
<dbReference type="SMART" id="SM00287">
    <property type="entry name" value="SH3b"/>
    <property type="match status" value="2"/>
</dbReference>
<evidence type="ECO:0000313" key="9">
    <source>
        <dbReference type="EMBL" id="MST75558.1"/>
    </source>
</evidence>
<dbReference type="SUPFAM" id="SSF54001">
    <property type="entry name" value="Cysteine proteinases"/>
    <property type="match status" value="1"/>
</dbReference>
<dbReference type="EMBL" id="VUNI01000020">
    <property type="protein sequence ID" value="MST75558.1"/>
    <property type="molecule type" value="Genomic_DNA"/>
</dbReference>
<keyword evidence="2" id="KW-0645">Protease</keyword>
<reference evidence="9 10" key="1">
    <citation type="submission" date="2019-08" db="EMBL/GenBank/DDBJ databases">
        <title>In-depth cultivation of the pig gut microbiome towards novel bacterial diversity and tailored functional studies.</title>
        <authorList>
            <person name="Wylensek D."/>
            <person name="Hitch T.C.A."/>
            <person name="Clavel T."/>
        </authorList>
    </citation>
    <scope>NUCLEOTIDE SEQUENCE [LARGE SCALE GENOMIC DNA]</scope>
    <source>
        <strain evidence="9 10">MUC/MUC-530-WT-4D</strain>
    </source>
</reference>
<keyword evidence="10" id="KW-1185">Reference proteome</keyword>
<dbReference type="PANTHER" id="PTHR47053">
    <property type="entry name" value="MUREIN DD-ENDOPEPTIDASE MEPH-RELATED"/>
    <property type="match status" value="1"/>
</dbReference>
<dbReference type="Pfam" id="PF08239">
    <property type="entry name" value="SH3_3"/>
    <property type="match status" value="2"/>
</dbReference>